<organism evidence="6 7">
    <name type="scientific">Rhodanobacter thiooxydans</name>
    <dbReference type="NCBI Taxonomy" id="416169"/>
    <lineage>
        <taxon>Bacteria</taxon>
        <taxon>Pseudomonadati</taxon>
        <taxon>Pseudomonadota</taxon>
        <taxon>Gammaproteobacteria</taxon>
        <taxon>Lysobacterales</taxon>
        <taxon>Rhodanobacteraceae</taxon>
        <taxon>Rhodanobacter</taxon>
    </lineage>
</organism>
<dbReference type="GO" id="GO:0005886">
    <property type="term" value="C:plasma membrane"/>
    <property type="evidence" value="ECO:0007669"/>
    <property type="project" value="TreeGrafter"/>
</dbReference>
<sequence>MTGADQEPAVRCRGLTKHYGSGNERVDALRGVDLDVRIGELLMLVGPSGCGKTTLISIITTILDQDGGSCEVLGRDVGHMTEAERTHFRGKSIGFVFQAFNLLPALTAVENVSVPLLISGVAREVAEQRARSVLEEVGLGARADALPRKLSGGQQQRVAIGRALVHDPKLVVCDEPTSNLDAKTGHEMMNILRGVARASDRALIVVTHDNRTFEYADRMAHMEDGRIIDVSEGGRRGEQS</sequence>
<protein>
    <submittedName>
        <fullName evidence="6">ABC transporter ATP-binding protein</fullName>
    </submittedName>
</protein>
<dbReference type="Pfam" id="PF00005">
    <property type="entry name" value="ABC_tran"/>
    <property type="match status" value="1"/>
</dbReference>
<feature type="domain" description="ABC transporter" evidence="5">
    <location>
        <begin position="10"/>
        <end position="240"/>
    </location>
</feature>
<dbReference type="GO" id="GO:0016887">
    <property type="term" value="F:ATP hydrolysis activity"/>
    <property type="evidence" value="ECO:0007669"/>
    <property type="project" value="InterPro"/>
</dbReference>
<evidence type="ECO:0000256" key="4">
    <source>
        <dbReference type="ARBA" id="ARBA00038388"/>
    </source>
</evidence>
<proteinExistence type="inferred from homology"/>
<evidence type="ECO:0000313" key="7">
    <source>
        <dbReference type="Proteomes" id="UP000076131"/>
    </source>
</evidence>
<evidence type="ECO:0000256" key="2">
    <source>
        <dbReference type="ARBA" id="ARBA00022741"/>
    </source>
</evidence>
<comment type="caution">
    <text evidence="6">The sequence shown here is derived from an EMBL/GenBank/DDBJ whole genome shotgun (WGS) entry which is preliminary data.</text>
</comment>
<dbReference type="SMART" id="SM00382">
    <property type="entry name" value="AAA"/>
    <property type="match status" value="1"/>
</dbReference>
<keyword evidence="1" id="KW-0813">Transport</keyword>
<dbReference type="GO" id="GO:1902495">
    <property type="term" value="C:transmembrane transporter complex"/>
    <property type="evidence" value="ECO:0007669"/>
    <property type="project" value="UniProtKB-ARBA"/>
</dbReference>
<keyword evidence="3 6" id="KW-0067">ATP-binding</keyword>
<evidence type="ECO:0000313" key="6">
    <source>
        <dbReference type="EMBL" id="KZC22061.1"/>
    </source>
</evidence>
<keyword evidence="7" id="KW-1185">Reference proteome</keyword>
<dbReference type="EMBL" id="LVJS01000136">
    <property type="protein sequence ID" value="KZC22061.1"/>
    <property type="molecule type" value="Genomic_DNA"/>
</dbReference>
<dbReference type="InterPro" id="IPR017871">
    <property type="entry name" value="ABC_transporter-like_CS"/>
</dbReference>
<dbReference type="Gene3D" id="3.40.50.300">
    <property type="entry name" value="P-loop containing nucleotide triphosphate hydrolases"/>
    <property type="match status" value="1"/>
</dbReference>
<accession>A0A154QCW4</accession>
<dbReference type="SUPFAM" id="SSF52540">
    <property type="entry name" value="P-loop containing nucleoside triphosphate hydrolases"/>
    <property type="match status" value="1"/>
</dbReference>
<dbReference type="PROSITE" id="PS50893">
    <property type="entry name" value="ABC_TRANSPORTER_2"/>
    <property type="match status" value="1"/>
</dbReference>
<dbReference type="FunFam" id="3.40.50.300:FF:000032">
    <property type="entry name" value="Export ABC transporter ATP-binding protein"/>
    <property type="match status" value="1"/>
</dbReference>
<dbReference type="PANTHER" id="PTHR24220">
    <property type="entry name" value="IMPORT ATP-BINDING PROTEIN"/>
    <property type="match status" value="1"/>
</dbReference>
<dbReference type="InterPro" id="IPR003439">
    <property type="entry name" value="ABC_transporter-like_ATP-bd"/>
</dbReference>
<dbReference type="eggNOG" id="COG1136">
    <property type="taxonomic scope" value="Bacteria"/>
</dbReference>
<reference evidence="6 7" key="1">
    <citation type="journal article" date="2016" name="MBio">
        <title>Lateral Gene Transfer in a Heavy Metal-Contaminated-Groundwater Microbial Community.</title>
        <authorList>
            <person name="Hemme C.L."/>
            <person name="Green S.J."/>
            <person name="Rishishwar L."/>
            <person name="Prakash O."/>
            <person name="Pettenato A."/>
            <person name="Chakraborty R."/>
            <person name="Deutschbauer A.M."/>
            <person name="Van Nostrand J.D."/>
            <person name="Wu L."/>
            <person name="He Z."/>
            <person name="Jordan I.K."/>
            <person name="Hazen T.C."/>
            <person name="Arkin A.P."/>
            <person name="Kostka J.E."/>
            <person name="Zhou J."/>
        </authorList>
    </citation>
    <scope>NUCLEOTIDE SEQUENCE [LARGE SCALE GENOMIC DNA]</scope>
    <source>
        <strain evidence="6 7">FW104-T7</strain>
    </source>
</reference>
<evidence type="ECO:0000256" key="3">
    <source>
        <dbReference type="ARBA" id="ARBA00022840"/>
    </source>
</evidence>
<dbReference type="CDD" id="cd03255">
    <property type="entry name" value="ABC_MJ0796_LolCDE_FtsE"/>
    <property type="match status" value="1"/>
</dbReference>
<dbReference type="Proteomes" id="UP000076131">
    <property type="component" value="Unassembled WGS sequence"/>
</dbReference>
<comment type="similarity">
    <text evidence="4">Belongs to the ABC transporter superfamily. Macrolide exporter (TC 3.A.1.122) family.</text>
</comment>
<dbReference type="STRING" id="416169.RHOFW104T7_02515"/>
<dbReference type="PROSITE" id="PS00211">
    <property type="entry name" value="ABC_TRANSPORTER_1"/>
    <property type="match status" value="1"/>
</dbReference>
<dbReference type="GO" id="GO:0022857">
    <property type="term" value="F:transmembrane transporter activity"/>
    <property type="evidence" value="ECO:0007669"/>
    <property type="project" value="TreeGrafter"/>
</dbReference>
<dbReference type="GO" id="GO:0005524">
    <property type="term" value="F:ATP binding"/>
    <property type="evidence" value="ECO:0007669"/>
    <property type="project" value="UniProtKB-KW"/>
</dbReference>
<gene>
    <name evidence="6" type="ORF">RHOFW104T7_02515</name>
</gene>
<evidence type="ECO:0000259" key="5">
    <source>
        <dbReference type="PROSITE" id="PS50893"/>
    </source>
</evidence>
<keyword evidence="2" id="KW-0547">Nucleotide-binding</keyword>
<dbReference type="InterPro" id="IPR003593">
    <property type="entry name" value="AAA+_ATPase"/>
</dbReference>
<dbReference type="InterPro" id="IPR017911">
    <property type="entry name" value="MacB-like_ATP-bd"/>
</dbReference>
<dbReference type="InterPro" id="IPR015854">
    <property type="entry name" value="ABC_transpr_LolD-like"/>
</dbReference>
<name>A0A154QCW4_9GAMM</name>
<dbReference type="AlphaFoldDB" id="A0A154QCW4"/>
<evidence type="ECO:0000256" key="1">
    <source>
        <dbReference type="ARBA" id="ARBA00022448"/>
    </source>
</evidence>
<dbReference type="InterPro" id="IPR027417">
    <property type="entry name" value="P-loop_NTPase"/>
</dbReference>